<keyword evidence="3" id="KW-1185">Reference proteome</keyword>
<evidence type="ECO:0000256" key="1">
    <source>
        <dbReference type="SAM" id="SignalP"/>
    </source>
</evidence>
<keyword evidence="1" id="KW-0732">Signal</keyword>
<feature type="chain" id="PRO_5045157318" evidence="1">
    <location>
        <begin position="22"/>
        <end position="194"/>
    </location>
</feature>
<dbReference type="Proteomes" id="UP000662888">
    <property type="component" value="Chromosome"/>
</dbReference>
<gene>
    <name evidence="2" type="ORF">IV454_14065</name>
</gene>
<proteinExistence type="predicted"/>
<accession>A0AA48WHR6</accession>
<protein>
    <submittedName>
        <fullName evidence="2">Uncharacterized protein</fullName>
    </submittedName>
</protein>
<name>A0AA48WHR6_9BURK</name>
<dbReference type="RefSeq" id="WP_206091946.1">
    <property type="nucleotide sequence ID" value="NZ_CP065053.1"/>
</dbReference>
<dbReference type="EMBL" id="CP065053">
    <property type="protein sequence ID" value="QPI52508.1"/>
    <property type="molecule type" value="Genomic_DNA"/>
</dbReference>
<evidence type="ECO:0000313" key="2">
    <source>
        <dbReference type="EMBL" id="QPI52508.1"/>
    </source>
</evidence>
<feature type="signal peptide" evidence="1">
    <location>
        <begin position="1"/>
        <end position="21"/>
    </location>
</feature>
<evidence type="ECO:0000313" key="3">
    <source>
        <dbReference type="Proteomes" id="UP000662888"/>
    </source>
</evidence>
<sequence>MKHLIRTVLAIAALCPCAAVAAAGPEPVYEPLDPLACTKPLKRPPPLPKESYAAYNIERRFLDLDGSGRCVLMDVWIARLGGSASVGMRTLEQRFLRFSAGKWRAFSADLAYFPRALRAHPGNTLILVDAPTEQDTGDAMLVPTDTPRVFAVAGWTDGGTRLDLRPADEQGGAVLRALEGAPGRRPDVRLMQRR</sequence>
<organism evidence="2 3">
    <name type="scientific">Massilia antarctica</name>
    <dbReference type="NCBI Taxonomy" id="2765360"/>
    <lineage>
        <taxon>Bacteria</taxon>
        <taxon>Pseudomonadati</taxon>
        <taxon>Pseudomonadota</taxon>
        <taxon>Betaproteobacteria</taxon>
        <taxon>Burkholderiales</taxon>
        <taxon>Oxalobacteraceae</taxon>
        <taxon>Telluria group</taxon>
        <taxon>Massilia</taxon>
    </lineage>
</organism>
<reference evidence="2 3" key="1">
    <citation type="submission" date="2020-11" db="EMBL/GenBank/DDBJ databases">
        <authorList>
            <person name="Sun Q."/>
        </authorList>
    </citation>
    <scope>NUCLEOTIDE SEQUENCE [LARGE SCALE GENOMIC DNA]</scope>
    <source>
        <strain evidence="2 3">P8398</strain>
    </source>
</reference>